<evidence type="ECO:0000313" key="3">
    <source>
        <dbReference type="Proteomes" id="UP000503278"/>
    </source>
</evidence>
<gene>
    <name evidence="2" type="ORF">HH214_10380</name>
</gene>
<feature type="domain" description="DUF4440" evidence="1">
    <location>
        <begin position="12"/>
        <end position="116"/>
    </location>
</feature>
<evidence type="ECO:0000313" key="2">
    <source>
        <dbReference type="EMBL" id="QJD96242.1"/>
    </source>
</evidence>
<name>A0A7L5DYN5_9SPHI</name>
<dbReference type="InterPro" id="IPR032710">
    <property type="entry name" value="NTF2-like_dom_sf"/>
</dbReference>
<keyword evidence="3" id="KW-1185">Reference proteome</keyword>
<reference evidence="2 3" key="1">
    <citation type="submission" date="2020-04" db="EMBL/GenBank/DDBJ databases">
        <title>Genome sequencing of novel species.</title>
        <authorList>
            <person name="Heo J."/>
            <person name="Kim S.-J."/>
            <person name="Kim J.-S."/>
            <person name="Hong S.-B."/>
            <person name="Kwon S.-W."/>
        </authorList>
    </citation>
    <scope>NUCLEOTIDE SEQUENCE [LARGE SCALE GENOMIC DNA]</scope>
    <source>
        <strain evidence="2 3">F39-2</strain>
    </source>
</reference>
<proteinExistence type="predicted"/>
<dbReference type="Pfam" id="PF14534">
    <property type="entry name" value="DUF4440"/>
    <property type="match status" value="1"/>
</dbReference>
<dbReference type="RefSeq" id="WP_169607436.1">
    <property type="nucleotide sequence ID" value="NZ_CP051682.1"/>
</dbReference>
<dbReference type="SUPFAM" id="SSF54427">
    <property type="entry name" value="NTF2-like"/>
    <property type="match status" value="1"/>
</dbReference>
<protein>
    <submittedName>
        <fullName evidence="2">Nuclear transport factor 2 family protein</fullName>
    </submittedName>
</protein>
<dbReference type="InterPro" id="IPR027843">
    <property type="entry name" value="DUF4440"/>
</dbReference>
<dbReference type="KEGG" id="mrob:HH214_10380"/>
<accession>A0A7L5DYN5</accession>
<dbReference type="EMBL" id="CP051682">
    <property type="protein sequence ID" value="QJD96242.1"/>
    <property type="molecule type" value="Genomic_DNA"/>
</dbReference>
<sequence>MNKEDLFDLAVKLENQRCAAMVTGNINDLRKCFSEDLFYGHADGFSDRFESFIQRLVSGSVKYNPVISLVHEVVSLGQDAFTLNGEIKVEAAIHSVPVFLHCLYVGVWRLENAHWRFVAHQSAKLPAST</sequence>
<dbReference type="Proteomes" id="UP000503278">
    <property type="component" value="Chromosome"/>
</dbReference>
<organism evidence="2 3">
    <name type="scientific">Mucilaginibacter robiniae</name>
    <dbReference type="NCBI Taxonomy" id="2728022"/>
    <lineage>
        <taxon>Bacteria</taxon>
        <taxon>Pseudomonadati</taxon>
        <taxon>Bacteroidota</taxon>
        <taxon>Sphingobacteriia</taxon>
        <taxon>Sphingobacteriales</taxon>
        <taxon>Sphingobacteriaceae</taxon>
        <taxon>Mucilaginibacter</taxon>
    </lineage>
</organism>
<dbReference type="AlphaFoldDB" id="A0A7L5DYN5"/>
<dbReference type="Gene3D" id="3.10.450.50">
    <property type="match status" value="1"/>
</dbReference>
<evidence type="ECO:0000259" key="1">
    <source>
        <dbReference type="Pfam" id="PF14534"/>
    </source>
</evidence>